<dbReference type="SMART" id="SM00796">
    <property type="entry name" value="AHS1"/>
    <property type="match status" value="1"/>
</dbReference>
<evidence type="ECO:0000256" key="1">
    <source>
        <dbReference type="ARBA" id="ARBA00001953"/>
    </source>
</evidence>
<dbReference type="InterPro" id="IPR011053">
    <property type="entry name" value="Single_hybrid_motif"/>
</dbReference>
<feature type="transmembrane region" description="Helical" evidence="8">
    <location>
        <begin position="993"/>
        <end position="1010"/>
    </location>
</feature>
<dbReference type="CDD" id="cd06850">
    <property type="entry name" value="biotinyl_domain"/>
    <property type="match status" value="1"/>
</dbReference>
<feature type="domain" description="Biotin carboxylation" evidence="11">
    <location>
        <begin position="1"/>
        <end position="474"/>
    </location>
</feature>
<dbReference type="InterPro" id="IPR029000">
    <property type="entry name" value="Cyclophilin-like_dom_sf"/>
</dbReference>
<name>A0AAD6VC65_9AGAR</name>
<dbReference type="GO" id="GO:0016787">
    <property type="term" value="F:hydrolase activity"/>
    <property type="evidence" value="ECO:0007669"/>
    <property type="project" value="UniProtKB-KW"/>
</dbReference>
<dbReference type="EMBL" id="JARJCW010000032">
    <property type="protein sequence ID" value="KAJ7208843.1"/>
    <property type="molecule type" value="Genomic_DNA"/>
</dbReference>
<dbReference type="Pfam" id="PF02682">
    <property type="entry name" value="CT_C_D"/>
    <property type="match status" value="1"/>
</dbReference>
<dbReference type="Pfam" id="PF02785">
    <property type="entry name" value="Biotin_carb_C"/>
    <property type="match status" value="1"/>
</dbReference>
<keyword evidence="3 7" id="KW-0547">Nucleotide-binding</keyword>
<dbReference type="SUPFAM" id="SSF52440">
    <property type="entry name" value="PreATP-grasp domain"/>
    <property type="match status" value="1"/>
</dbReference>
<evidence type="ECO:0000313" key="12">
    <source>
        <dbReference type="EMBL" id="KAJ7208843.1"/>
    </source>
</evidence>
<dbReference type="InterPro" id="IPR016185">
    <property type="entry name" value="PreATP-grasp_dom_sf"/>
</dbReference>
<sequence>MHRLLVANRGEIALRIIRTAEAEGIATIAIYTSSDALSPHVTLASESVPLAVSDASAQAQSESQAYLDGPQILSVCAEHGATMLHPGYGFLSENAEFAQAVLDAGIVWLGPRPAVIRTMGLKHLARGVAREAGVPCVPGSEGLVEDEAAALRVAANIGYPLMLKASAGGGGMGMAICDNKQALVDSFARVKQRAAALFHYGGVFLERYFPSARHIEVQIFGNGLGDIVCMGERECSIQRRHQKVVEEAPSPLLETRPGLRDKMCEAAIRLGRHVEYSSAGTVEFLVDNDTAEFFFLEMNTRIQVEHAVTEAIYPGLDLVKLMIHQAASGAAGLRRDSPEMQQTTYDALREKGRAQGAACSMEVRVYAENPAAQFRPCPGVLQRVDFPATTHRWLRVDTWISTGTTVTPFFDPLLAKIVVSAPTRGDVISRQRAVLEETHIHGPTNNLEYLKAILEDEVFRGGDATTAFLGTFEYRPCAMTILTAPVEMTVQDFPGRSTGMGIPRSGPMDSLAFRAANILVDNAAGTEGLEMIVIPGVPSTLRFHVAAVVAVTGKRVALRVDGLAAEMWQRICVPAGGQLALDSEARAGSGGTGLRTYLAIRGGFPSIPAYLGSKSTSMGLGGYQGRSLIAGDELALASTCGHTAADLARARRVPAPLVPAYPAHFIIHVLAGPHDDAEYVRPAGGARFYATRWRVGPASNRLGIRLESPAGAKLAWARAGGGAGGAHPSNILDNGYALGAVNMNGDTPVILTNEGPDMGGYACLCTVATAELWKVGQLGAGCTVEFRRVSWDAAMMLEERNANWLKHVQLGDESQLESTLDVVLPDTPQDPKLLDIPRTGSSARTVLRQAGDSSILVEFGEMEVDFHVRAKVHALETLLRQRNIRGISALCPCIRSTMVHFDPSVILQSDVVAAILDAHAATSGSTDQMTFPGRRLTFPIVLDDAWSREALERYASSIRDSAVYLPSNVDYLARNNGYGSAAEVLAKLVASDWLVLGVGFYLACPFLIPIDPRCRVVAQKMNPSRTYTPRGAVGIAGVVAAIYPIVSPGGYMLYGRTLPAWQEWGRGADFHPDRPWLLRPFDQVHFEPVTEAEYLQIESDFNAGRYAFKIEETTFSMAEYTAFTASIAEEIAEFEDRQRKAVEQEDVRERQLLREWELRKKIDLESSVPQESAPEGTMQITSPVFGNIWKILCRPGDAIESGDTKVAILEAMKTEVPVKTGEGGVGKKVVGFGPGIREGASVRPGDVLVVLK</sequence>
<dbReference type="Pfam" id="PF02786">
    <property type="entry name" value="CPSase_L_D2"/>
    <property type="match status" value="1"/>
</dbReference>
<dbReference type="PANTHER" id="PTHR18866">
    <property type="entry name" value="CARBOXYLASE:PYRUVATE/ACETYL-COA/PROPIONYL-COA CARBOXYLASE"/>
    <property type="match status" value="1"/>
</dbReference>
<evidence type="ECO:0000256" key="2">
    <source>
        <dbReference type="ARBA" id="ARBA00022598"/>
    </source>
</evidence>
<dbReference type="Pfam" id="PF00289">
    <property type="entry name" value="Biotin_carb_N"/>
    <property type="match status" value="1"/>
</dbReference>
<dbReference type="Gene3D" id="3.30.1360.40">
    <property type="match status" value="1"/>
</dbReference>
<reference evidence="12" key="1">
    <citation type="submission" date="2023-03" db="EMBL/GenBank/DDBJ databases">
        <title>Massive genome expansion in bonnet fungi (Mycena s.s.) driven by repeated elements and novel gene families across ecological guilds.</title>
        <authorList>
            <consortium name="Lawrence Berkeley National Laboratory"/>
            <person name="Harder C.B."/>
            <person name="Miyauchi S."/>
            <person name="Viragh M."/>
            <person name="Kuo A."/>
            <person name="Thoen E."/>
            <person name="Andreopoulos B."/>
            <person name="Lu D."/>
            <person name="Skrede I."/>
            <person name="Drula E."/>
            <person name="Henrissat B."/>
            <person name="Morin E."/>
            <person name="Kohler A."/>
            <person name="Barry K."/>
            <person name="LaButti K."/>
            <person name="Morin E."/>
            <person name="Salamov A."/>
            <person name="Lipzen A."/>
            <person name="Mereny Z."/>
            <person name="Hegedus B."/>
            <person name="Baldrian P."/>
            <person name="Stursova M."/>
            <person name="Weitz H."/>
            <person name="Taylor A."/>
            <person name="Grigoriev I.V."/>
            <person name="Nagy L.G."/>
            <person name="Martin F."/>
            <person name="Kauserud H."/>
        </authorList>
    </citation>
    <scope>NUCLEOTIDE SEQUENCE</scope>
    <source>
        <strain evidence="12">9144</strain>
    </source>
</reference>
<dbReference type="InterPro" id="IPR005481">
    <property type="entry name" value="BC-like_N"/>
</dbReference>
<evidence type="ECO:0000259" key="10">
    <source>
        <dbReference type="PROSITE" id="PS50975"/>
    </source>
</evidence>
<keyword evidence="8" id="KW-0812">Transmembrane</keyword>
<dbReference type="Pfam" id="PF02626">
    <property type="entry name" value="CT_A_B"/>
    <property type="match status" value="1"/>
</dbReference>
<evidence type="ECO:0000259" key="9">
    <source>
        <dbReference type="PROSITE" id="PS50968"/>
    </source>
</evidence>
<dbReference type="SUPFAM" id="SSF50891">
    <property type="entry name" value="Cyclophilin-like"/>
    <property type="match status" value="2"/>
</dbReference>
<comment type="caution">
    <text evidence="12">The sequence shown here is derived from an EMBL/GenBank/DDBJ whole genome shotgun (WGS) entry which is preliminary data.</text>
</comment>
<keyword evidence="6" id="KW-0092">Biotin</keyword>
<evidence type="ECO:0000259" key="11">
    <source>
        <dbReference type="PROSITE" id="PS50979"/>
    </source>
</evidence>
<dbReference type="SUPFAM" id="SSF160467">
    <property type="entry name" value="PH0987 N-terminal domain-like"/>
    <property type="match status" value="1"/>
</dbReference>
<dbReference type="InterPro" id="IPR005482">
    <property type="entry name" value="Biotin_COase_C"/>
</dbReference>
<dbReference type="PROSITE" id="PS00867">
    <property type="entry name" value="CPSASE_2"/>
    <property type="match status" value="1"/>
</dbReference>
<dbReference type="Gene3D" id="3.30.470.20">
    <property type="entry name" value="ATP-grasp fold, B domain"/>
    <property type="match status" value="1"/>
</dbReference>
<dbReference type="InterPro" id="IPR011054">
    <property type="entry name" value="Rudment_hybrid_motif"/>
</dbReference>
<accession>A0AAD6VC65</accession>
<evidence type="ECO:0000256" key="7">
    <source>
        <dbReference type="PROSITE-ProRule" id="PRU00409"/>
    </source>
</evidence>
<dbReference type="SMART" id="SM00797">
    <property type="entry name" value="AHS2"/>
    <property type="match status" value="1"/>
</dbReference>
<dbReference type="PROSITE" id="PS50975">
    <property type="entry name" value="ATP_GRASP"/>
    <property type="match status" value="1"/>
</dbReference>
<dbReference type="InterPro" id="IPR050856">
    <property type="entry name" value="Biotin_carboxylase_complex"/>
</dbReference>
<dbReference type="SMART" id="SM00878">
    <property type="entry name" value="Biotin_carb_C"/>
    <property type="match status" value="1"/>
</dbReference>
<evidence type="ECO:0000313" key="13">
    <source>
        <dbReference type="Proteomes" id="UP001219525"/>
    </source>
</evidence>
<dbReference type="InterPro" id="IPR011764">
    <property type="entry name" value="Biotin_carboxylation_dom"/>
</dbReference>
<gene>
    <name evidence="12" type="ORF">GGX14DRAFT_453497</name>
</gene>
<dbReference type="SUPFAM" id="SSF56059">
    <property type="entry name" value="Glutathione synthetase ATP-binding domain-like"/>
    <property type="match status" value="1"/>
</dbReference>
<keyword evidence="4 12" id="KW-0378">Hydrolase</keyword>
<keyword evidence="8" id="KW-1133">Transmembrane helix</keyword>
<evidence type="ECO:0000256" key="3">
    <source>
        <dbReference type="ARBA" id="ARBA00022741"/>
    </source>
</evidence>
<keyword evidence="2" id="KW-0436">Ligase</keyword>
<protein>
    <submittedName>
        <fullName evidence="12">Allophanate hydrolase subunit 2-domain-containing protein</fullName>
    </submittedName>
</protein>
<dbReference type="InterPro" id="IPR000089">
    <property type="entry name" value="Biotin_lipoyl"/>
</dbReference>
<evidence type="ECO:0000256" key="8">
    <source>
        <dbReference type="SAM" id="Phobius"/>
    </source>
</evidence>
<dbReference type="Proteomes" id="UP001219525">
    <property type="component" value="Unassembled WGS sequence"/>
</dbReference>
<dbReference type="PROSITE" id="PS50968">
    <property type="entry name" value="BIOTINYL_LIPOYL"/>
    <property type="match status" value="1"/>
</dbReference>
<keyword evidence="5 7" id="KW-0067">ATP-binding</keyword>
<evidence type="ECO:0000256" key="6">
    <source>
        <dbReference type="ARBA" id="ARBA00023267"/>
    </source>
</evidence>
<keyword evidence="8" id="KW-0472">Membrane</keyword>
<dbReference type="InterPro" id="IPR011761">
    <property type="entry name" value="ATP-grasp"/>
</dbReference>
<dbReference type="InterPro" id="IPR003833">
    <property type="entry name" value="CT_C_D"/>
</dbReference>
<dbReference type="Gene3D" id="2.40.100.10">
    <property type="entry name" value="Cyclophilin-like"/>
    <property type="match status" value="2"/>
</dbReference>
<keyword evidence="13" id="KW-1185">Reference proteome</keyword>
<dbReference type="PROSITE" id="PS50979">
    <property type="entry name" value="BC"/>
    <property type="match status" value="1"/>
</dbReference>
<dbReference type="GO" id="GO:0016874">
    <property type="term" value="F:ligase activity"/>
    <property type="evidence" value="ECO:0007669"/>
    <property type="project" value="UniProtKB-KW"/>
</dbReference>
<feature type="transmembrane region" description="Helical" evidence="8">
    <location>
        <begin position="1031"/>
        <end position="1054"/>
    </location>
</feature>
<dbReference type="PANTHER" id="PTHR18866:SF128">
    <property type="entry name" value="UREA AMIDOLYASE"/>
    <property type="match status" value="1"/>
</dbReference>
<dbReference type="PROSITE" id="PS00866">
    <property type="entry name" value="CPSASE_1"/>
    <property type="match status" value="1"/>
</dbReference>
<dbReference type="GO" id="GO:0046872">
    <property type="term" value="F:metal ion binding"/>
    <property type="evidence" value="ECO:0007669"/>
    <property type="project" value="InterPro"/>
</dbReference>
<dbReference type="SUPFAM" id="SSF51246">
    <property type="entry name" value="Rudiment single hybrid motif"/>
    <property type="match status" value="1"/>
</dbReference>
<dbReference type="AlphaFoldDB" id="A0AAD6VC65"/>
<dbReference type="SUPFAM" id="SSF51230">
    <property type="entry name" value="Single hybrid motif"/>
    <property type="match status" value="1"/>
</dbReference>
<comment type="cofactor">
    <cofactor evidence="1">
        <name>biotin</name>
        <dbReference type="ChEBI" id="CHEBI:57586"/>
    </cofactor>
</comment>
<proteinExistence type="predicted"/>
<dbReference type="Pfam" id="PF00364">
    <property type="entry name" value="Biotin_lipoyl"/>
    <property type="match status" value="1"/>
</dbReference>
<evidence type="ECO:0000256" key="4">
    <source>
        <dbReference type="ARBA" id="ARBA00022801"/>
    </source>
</evidence>
<feature type="domain" description="Lipoyl-binding" evidence="9">
    <location>
        <begin position="1168"/>
        <end position="1252"/>
    </location>
</feature>
<dbReference type="Gene3D" id="2.40.50.100">
    <property type="match status" value="1"/>
</dbReference>
<dbReference type="InterPro" id="IPR003778">
    <property type="entry name" value="CT_A_B"/>
</dbReference>
<dbReference type="GO" id="GO:0005524">
    <property type="term" value="F:ATP binding"/>
    <property type="evidence" value="ECO:0007669"/>
    <property type="project" value="UniProtKB-UniRule"/>
</dbReference>
<organism evidence="12 13">
    <name type="scientific">Mycena pura</name>
    <dbReference type="NCBI Taxonomy" id="153505"/>
    <lineage>
        <taxon>Eukaryota</taxon>
        <taxon>Fungi</taxon>
        <taxon>Dikarya</taxon>
        <taxon>Basidiomycota</taxon>
        <taxon>Agaricomycotina</taxon>
        <taxon>Agaricomycetes</taxon>
        <taxon>Agaricomycetidae</taxon>
        <taxon>Agaricales</taxon>
        <taxon>Marasmiineae</taxon>
        <taxon>Mycenaceae</taxon>
        <taxon>Mycena</taxon>
    </lineage>
</organism>
<evidence type="ECO:0000256" key="5">
    <source>
        <dbReference type="ARBA" id="ARBA00022840"/>
    </source>
</evidence>
<dbReference type="InterPro" id="IPR005479">
    <property type="entry name" value="CPAse_ATP-bd"/>
</dbReference>
<feature type="domain" description="ATP-grasp" evidence="10">
    <location>
        <begin position="126"/>
        <end position="327"/>
    </location>
</feature>